<comment type="function">
    <text evidence="8">Involved in the lipid remodeling steps of GPI-anchor maturation.</text>
</comment>
<dbReference type="InterPro" id="IPR007217">
    <property type="entry name" value="Per1-like"/>
</dbReference>
<evidence type="ECO:0000256" key="6">
    <source>
        <dbReference type="ARBA" id="ARBA00022989"/>
    </source>
</evidence>
<keyword evidence="7 8" id="KW-0472">Membrane</keyword>
<dbReference type="PANTHER" id="PTHR13148:SF0">
    <property type="entry name" value="POST-GPI ATTACHMENT TO PROTEINS FACTOR 3"/>
    <property type="match status" value="1"/>
</dbReference>
<organism evidence="9 10">
    <name type="scientific">Diploptera punctata</name>
    <name type="common">Pacific beetle cockroach</name>
    <dbReference type="NCBI Taxonomy" id="6984"/>
    <lineage>
        <taxon>Eukaryota</taxon>
        <taxon>Metazoa</taxon>
        <taxon>Ecdysozoa</taxon>
        <taxon>Arthropoda</taxon>
        <taxon>Hexapoda</taxon>
        <taxon>Insecta</taxon>
        <taxon>Pterygota</taxon>
        <taxon>Neoptera</taxon>
        <taxon>Polyneoptera</taxon>
        <taxon>Dictyoptera</taxon>
        <taxon>Blattodea</taxon>
        <taxon>Blaberoidea</taxon>
        <taxon>Blaberidae</taxon>
        <taxon>Diplopterinae</taxon>
        <taxon>Diploptera</taxon>
    </lineage>
</organism>
<dbReference type="GO" id="GO:0000139">
    <property type="term" value="C:Golgi membrane"/>
    <property type="evidence" value="ECO:0007669"/>
    <property type="project" value="UniProtKB-SubCell"/>
</dbReference>
<evidence type="ECO:0000313" key="10">
    <source>
        <dbReference type="Proteomes" id="UP001233999"/>
    </source>
</evidence>
<dbReference type="GO" id="GO:0016788">
    <property type="term" value="F:hydrolase activity, acting on ester bonds"/>
    <property type="evidence" value="ECO:0007669"/>
    <property type="project" value="TreeGrafter"/>
</dbReference>
<feature type="transmembrane region" description="Helical" evidence="8">
    <location>
        <begin position="29"/>
        <end position="51"/>
    </location>
</feature>
<name>A0AAD8A0T6_DIPPU</name>
<keyword evidence="10" id="KW-1185">Reference proteome</keyword>
<protein>
    <recommendedName>
        <fullName evidence="8">Post-GPI attachment to proteins factor 3</fullName>
    </recommendedName>
</protein>
<reference evidence="9" key="2">
    <citation type="submission" date="2023-05" db="EMBL/GenBank/DDBJ databases">
        <authorList>
            <person name="Fouks B."/>
        </authorList>
    </citation>
    <scope>NUCLEOTIDE SEQUENCE</scope>
    <source>
        <strain evidence="9">Stay&amp;Tobe</strain>
        <tissue evidence="9">Testes</tissue>
    </source>
</reference>
<sequence>MDYFSAFSTVLFSFYAMVIRLLNEKSKFLTVVLSLICLVFFVVPCDLHLVMLTLTTEYNMQANIAVEFVTFSCPNLNWNTIDLSYLSAWLNKNTNFILHLPHAIAEQLPSDLWLIDAHALWHLATSGLPFLFYRFLIDDCKFLRNEKELKRIHDD</sequence>
<comment type="caution">
    <text evidence="9">The sequence shown here is derived from an EMBL/GenBank/DDBJ whole genome shotgun (WGS) entry which is preliminary data.</text>
</comment>
<evidence type="ECO:0000256" key="1">
    <source>
        <dbReference type="ARBA" id="ARBA00004127"/>
    </source>
</evidence>
<evidence type="ECO:0000256" key="5">
    <source>
        <dbReference type="ARBA" id="ARBA00022729"/>
    </source>
</evidence>
<dbReference type="GO" id="GO:0006506">
    <property type="term" value="P:GPI anchor biosynthetic process"/>
    <property type="evidence" value="ECO:0007669"/>
    <property type="project" value="UniProtKB-KW"/>
</dbReference>
<evidence type="ECO:0000256" key="3">
    <source>
        <dbReference type="ARBA" id="ARBA00022502"/>
    </source>
</evidence>
<keyword evidence="3 8" id="KW-0337">GPI-anchor biosynthesis</keyword>
<dbReference type="GO" id="GO:0005789">
    <property type="term" value="C:endoplasmic reticulum membrane"/>
    <property type="evidence" value="ECO:0007669"/>
    <property type="project" value="TreeGrafter"/>
</dbReference>
<dbReference type="PANTHER" id="PTHR13148">
    <property type="entry name" value="PER1-RELATED"/>
    <property type="match status" value="1"/>
</dbReference>
<evidence type="ECO:0000313" key="9">
    <source>
        <dbReference type="EMBL" id="KAJ9590286.1"/>
    </source>
</evidence>
<accession>A0AAD8A0T6</accession>
<gene>
    <name evidence="9" type="ORF">L9F63_027875</name>
</gene>
<dbReference type="Proteomes" id="UP001233999">
    <property type="component" value="Unassembled WGS sequence"/>
</dbReference>
<dbReference type="EMBL" id="JASPKZ010004478">
    <property type="protein sequence ID" value="KAJ9590286.1"/>
    <property type="molecule type" value="Genomic_DNA"/>
</dbReference>
<evidence type="ECO:0000256" key="2">
    <source>
        <dbReference type="ARBA" id="ARBA00006387"/>
    </source>
</evidence>
<feature type="transmembrane region" description="Helical" evidence="8">
    <location>
        <begin position="6"/>
        <end position="22"/>
    </location>
</feature>
<keyword evidence="4 8" id="KW-0812">Transmembrane</keyword>
<evidence type="ECO:0000256" key="8">
    <source>
        <dbReference type="RuleBase" id="RU365066"/>
    </source>
</evidence>
<evidence type="ECO:0000256" key="7">
    <source>
        <dbReference type="ARBA" id="ARBA00023136"/>
    </source>
</evidence>
<dbReference type="AlphaFoldDB" id="A0AAD8A0T6"/>
<keyword evidence="8" id="KW-0333">Golgi apparatus</keyword>
<keyword evidence="5" id="KW-0732">Signal</keyword>
<comment type="subcellular location">
    <subcellularLocation>
        <location evidence="1">Endomembrane system</location>
        <topology evidence="1">Multi-pass membrane protein</topology>
    </subcellularLocation>
    <subcellularLocation>
        <location evidence="8">Golgi apparatus membrane</location>
        <topology evidence="8">Multi-pass membrane protein</topology>
    </subcellularLocation>
</comment>
<evidence type="ECO:0000256" key="4">
    <source>
        <dbReference type="ARBA" id="ARBA00022692"/>
    </source>
</evidence>
<feature type="transmembrane region" description="Helical" evidence="8">
    <location>
        <begin position="119"/>
        <end position="137"/>
    </location>
</feature>
<keyword evidence="6 8" id="KW-1133">Transmembrane helix</keyword>
<comment type="caution">
    <text evidence="8">Lacks conserved residue(s) required for the propagation of feature annotation.</text>
</comment>
<proteinExistence type="inferred from homology"/>
<comment type="similarity">
    <text evidence="2 8">Belongs to the PGAP3 family.</text>
</comment>
<reference evidence="9" key="1">
    <citation type="journal article" date="2023" name="IScience">
        <title>Live-bearing cockroach genome reveals convergent evolutionary mechanisms linked to viviparity in insects and beyond.</title>
        <authorList>
            <person name="Fouks B."/>
            <person name="Harrison M.C."/>
            <person name="Mikhailova A.A."/>
            <person name="Marchal E."/>
            <person name="English S."/>
            <person name="Carruthers M."/>
            <person name="Jennings E.C."/>
            <person name="Chiamaka E.L."/>
            <person name="Frigard R.A."/>
            <person name="Pippel M."/>
            <person name="Attardo G.M."/>
            <person name="Benoit J.B."/>
            <person name="Bornberg-Bauer E."/>
            <person name="Tobe S.S."/>
        </authorList>
    </citation>
    <scope>NUCLEOTIDE SEQUENCE</scope>
    <source>
        <strain evidence="9">Stay&amp;Tobe</strain>
    </source>
</reference>
<dbReference type="Pfam" id="PF04080">
    <property type="entry name" value="Per1"/>
    <property type="match status" value="1"/>
</dbReference>